<dbReference type="AlphaFoldDB" id="A0A151TQL2"/>
<dbReference type="Gene3D" id="1.25.40.10">
    <property type="entry name" value="Tetratricopeptide repeat domain"/>
    <property type="match status" value="1"/>
</dbReference>
<dbReference type="InterPro" id="IPR011990">
    <property type="entry name" value="TPR-like_helical_dom_sf"/>
</dbReference>
<organism evidence="1 2">
    <name type="scientific">Cajanus cajan</name>
    <name type="common">Pigeon pea</name>
    <name type="synonym">Cajanus indicus</name>
    <dbReference type="NCBI Taxonomy" id="3821"/>
    <lineage>
        <taxon>Eukaryota</taxon>
        <taxon>Viridiplantae</taxon>
        <taxon>Streptophyta</taxon>
        <taxon>Embryophyta</taxon>
        <taxon>Tracheophyta</taxon>
        <taxon>Spermatophyta</taxon>
        <taxon>Magnoliopsida</taxon>
        <taxon>eudicotyledons</taxon>
        <taxon>Gunneridae</taxon>
        <taxon>Pentapetalae</taxon>
        <taxon>rosids</taxon>
        <taxon>fabids</taxon>
        <taxon>Fabales</taxon>
        <taxon>Fabaceae</taxon>
        <taxon>Papilionoideae</taxon>
        <taxon>50 kb inversion clade</taxon>
        <taxon>NPAAA clade</taxon>
        <taxon>indigoferoid/millettioid clade</taxon>
        <taxon>Phaseoleae</taxon>
        <taxon>Cajanus</taxon>
    </lineage>
</organism>
<name>A0A151TQL2_CAJCA</name>
<dbReference type="PANTHER" id="PTHR36350">
    <property type="entry name" value="TRANSMEMBRANE PROTEIN"/>
    <property type="match status" value="1"/>
</dbReference>
<protein>
    <submittedName>
        <fullName evidence="1">Uncharacterized protein</fullName>
    </submittedName>
</protein>
<dbReference type="Proteomes" id="UP000075243">
    <property type="component" value="Chromosome 3"/>
</dbReference>
<sequence>MASTSITTFSVYSKSQPKFINLLPQPLIHTRNKRTSISFQPATVRATLFSTLTCSHTPSTPSSDFSPGRTLSKFLSEKVAFFLIGSFLFLGCFGKRAAFAEATPSVGSGAVLEEKMKLSEEKSEEEEMWEQVLEKDPKNVEALKVVLYGKIRRGKSKEAVKFVEDLIAVEPNEVEWRLLLALCYETMGQLSKAKKLFREILKKRPLLVRALHGLAMAMHKNREGPAVFEMLNNAQELASRENRVTEERNIRILIAQMHVVQGNLEEGLKRFQDLIDQNPRDFRPYICQGIIYSLLGKNDEAAQQFETYQTLVPEEFPQRGFLDDVAIAAKKTSLEQFKKEFKDQISSRKQR</sequence>
<dbReference type="OMA" id="ALSYEMM"/>
<dbReference type="InterPro" id="IPR019734">
    <property type="entry name" value="TPR_rpt"/>
</dbReference>
<dbReference type="Pfam" id="PF13432">
    <property type="entry name" value="TPR_16"/>
    <property type="match status" value="1"/>
</dbReference>
<gene>
    <name evidence="1" type="ORF">KK1_008554</name>
</gene>
<dbReference type="SMART" id="SM00028">
    <property type="entry name" value="TPR"/>
    <property type="match status" value="3"/>
</dbReference>
<accession>A0A151TQL2</accession>
<evidence type="ECO:0000313" key="2">
    <source>
        <dbReference type="Proteomes" id="UP000075243"/>
    </source>
</evidence>
<dbReference type="PANTHER" id="PTHR36350:SF3">
    <property type="entry name" value="TRANSMEMBRANE PROTEIN"/>
    <property type="match status" value="1"/>
</dbReference>
<proteinExistence type="predicted"/>
<dbReference type="EMBL" id="CM003605">
    <property type="protein sequence ID" value="KYP69365.1"/>
    <property type="molecule type" value="Genomic_DNA"/>
</dbReference>
<dbReference type="Pfam" id="PF14559">
    <property type="entry name" value="TPR_19"/>
    <property type="match status" value="1"/>
</dbReference>
<dbReference type="STRING" id="3821.A0A151TQL2"/>
<evidence type="ECO:0000313" key="1">
    <source>
        <dbReference type="EMBL" id="KYP69365.1"/>
    </source>
</evidence>
<dbReference type="SUPFAM" id="SSF48452">
    <property type="entry name" value="TPR-like"/>
    <property type="match status" value="1"/>
</dbReference>
<keyword evidence="2" id="KW-1185">Reference proteome</keyword>
<dbReference type="Gramene" id="C.cajan_08308.t">
    <property type="protein sequence ID" value="C.cajan_08308.t"/>
    <property type="gene ID" value="C.cajan_08308"/>
</dbReference>
<dbReference type="OrthoDB" id="2012659at2759"/>
<reference evidence="1 2" key="1">
    <citation type="journal article" date="2012" name="Nat. Biotechnol.">
        <title>Draft genome sequence of pigeonpea (Cajanus cajan), an orphan legume crop of resource-poor farmers.</title>
        <authorList>
            <person name="Varshney R.K."/>
            <person name="Chen W."/>
            <person name="Li Y."/>
            <person name="Bharti A.K."/>
            <person name="Saxena R.K."/>
            <person name="Schlueter J.A."/>
            <person name="Donoghue M.T."/>
            <person name="Azam S."/>
            <person name="Fan G."/>
            <person name="Whaley A.M."/>
            <person name="Farmer A.D."/>
            <person name="Sheridan J."/>
            <person name="Iwata A."/>
            <person name="Tuteja R."/>
            <person name="Penmetsa R.V."/>
            <person name="Wu W."/>
            <person name="Upadhyaya H.D."/>
            <person name="Yang S.P."/>
            <person name="Shah T."/>
            <person name="Saxena K.B."/>
            <person name="Michael T."/>
            <person name="McCombie W.R."/>
            <person name="Yang B."/>
            <person name="Zhang G."/>
            <person name="Yang H."/>
            <person name="Wang J."/>
            <person name="Spillane C."/>
            <person name="Cook D.R."/>
            <person name="May G.D."/>
            <person name="Xu X."/>
            <person name="Jackson S.A."/>
        </authorList>
    </citation>
    <scope>NUCLEOTIDE SEQUENCE [LARGE SCALE GENOMIC DNA]</scope>
    <source>
        <strain evidence="2">cv. Asha</strain>
    </source>
</reference>